<accession>A0AA87WDH3</accession>
<evidence type="ECO:0000313" key="1">
    <source>
        <dbReference type="EMBL" id="GGI33726.1"/>
    </source>
</evidence>
<reference evidence="1" key="1">
    <citation type="journal article" date="2014" name="Int. J. Syst. Evol. Microbiol.">
        <title>Complete genome sequence of Corynebacterium casei LMG S-19264T (=DSM 44701T), isolated from a smear-ripened cheese.</title>
        <authorList>
            <consortium name="US DOE Joint Genome Institute (JGI-PGF)"/>
            <person name="Walter F."/>
            <person name="Albersmeier A."/>
            <person name="Kalinowski J."/>
            <person name="Ruckert C."/>
        </authorList>
    </citation>
    <scope>NUCLEOTIDE SEQUENCE</scope>
    <source>
        <strain evidence="1">CGMCC 1.15034</strain>
    </source>
</reference>
<gene>
    <name evidence="1" type="ORF">GCM10010987_75820</name>
</gene>
<sequence length="67" mass="7495">MNDLLRENPLQRVEFRSRQPELALKEEIGFQGDADLHGIAVAPTFRKPIIQPCAVQMPGSKAAFLYA</sequence>
<comment type="caution">
    <text evidence="1">The sequence shown here is derived from an EMBL/GenBank/DDBJ whole genome shotgun (WGS) entry which is preliminary data.</text>
</comment>
<dbReference type="EMBL" id="BMHC01000033">
    <property type="protein sequence ID" value="GGI33726.1"/>
    <property type="molecule type" value="Genomic_DNA"/>
</dbReference>
<dbReference type="AlphaFoldDB" id="A0AA87WDH3"/>
<dbReference type="Proteomes" id="UP000625079">
    <property type="component" value="Unassembled WGS sequence"/>
</dbReference>
<protein>
    <submittedName>
        <fullName evidence="1">Uncharacterized protein</fullName>
    </submittedName>
</protein>
<proteinExistence type="predicted"/>
<evidence type="ECO:0000313" key="2">
    <source>
        <dbReference type="Proteomes" id="UP000625079"/>
    </source>
</evidence>
<reference evidence="1" key="2">
    <citation type="submission" date="2022-12" db="EMBL/GenBank/DDBJ databases">
        <authorList>
            <person name="Sun Q."/>
            <person name="Zhou Y."/>
        </authorList>
    </citation>
    <scope>NUCLEOTIDE SEQUENCE</scope>
    <source>
        <strain evidence="1">CGMCC 1.15034</strain>
    </source>
</reference>
<organism evidence="1 2">
    <name type="scientific">Bradyrhizobium guangdongense</name>
    <dbReference type="NCBI Taxonomy" id="1325090"/>
    <lineage>
        <taxon>Bacteria</taxon>
        <taxon>Pseudomonadati</taxon>
        <taxon>Pseudomonadota</taxon>
        <taxon>Alphaproteobacteria</taxon>
        <taxon>Hyphomicrobiales</taxon>
        <taxon>Nitrobacteraceae</taxon>
        <taxon>Bradyrhizobium</taxon>
    </lineage>
</organism>
<name>A0AA87WDH3_9BRAD</name>